<evidence type="ECO:0000256" key="7">
    <source>
        <dbReference type="SAM" id="Phobius"/>
    </source>
</evidence>
<feature type="transmembrane region" description="Helical" evidence="7">
    <location>
        <begin position="54"/>
        <end position="77"/>
    </location>
</feature>
<dbReference type="Pfam" id="PF13440">
    <property type="entry name" value="Polysacc_synt_3"/>
    <property type="match status" value="1"/>
</dbReference>
<feature type="transmembrane region" description="Helical" evidence="7">
    <location>
        <begin position="158"/>
        <end position="185"/>
    </location>
</feature>
<dbReference type="PANTHER" id="PTHR30250:SF10">
    <property type="entry name" value="LIPOPOLYSACCHARIDE BIOSYNTHESIS PROTEIN WZXC"/>
    <property type="match status" value="1"/>
</dbReference>
<evidence type="ECO:0000256" key="6">
    <source>
        <dbReference type="ARBA" id="ARBA00023136"/>
    </source>
</evidence>
<comment type="subcellular location">
    <subcellularLocation>
        <location evidence="1">Cell membrane</location>
        <topology evidence="1">Multi-pass membrane protein</topology>
    </subcellularLocation>
</comment>
<dbReference type="AlphaFoldDB" id="A0A0N7KWE1"/>
<keyword evidence="4 7" id="KW-0812">Transmembrane</keyword>
<dbReference type="EMBL" id="AB924583">
    <property type="protein sequence ID" value="BAT23865.1"/>
    <property type="molecule type" value="Genomic_DNA"/>
</dbReference>
<dbReference type="PANTHER" id="PTHR30250">
    <property type="entry name" value="PST FAMILY PREDICTED COLANIC ACID TRANSPORTER"/>
    <property type="match status" value="1"/>
</dbReference>
<feature type="transmembrane region" description="Helical" evidence="7">
    <location>
        <begin position="386"/>
        <end position="407"/>
    </location>
</feature>
<evidence type="ECO:0000256" key="3">
    <source>
        <dbReference type="ARBA" id="ARBA00022475"/>
    </source>
</evidence>
<dbReference type="GO" id="GO:0005886">
    <property type="term" value="C:plasma membrane"/>
    <property type="evidence" value="ECO:0007669"/>
    <property type="project" value="UniProtKB-SubCell"/>
</dbReference>
<feature type="transmembrane region" description="Helical" evidence="7">
    <location>
        <begin position="452"/>
        <end position="471"/>
    </location>
</feature>
<dbReference type="CDD" id="cd13127">
    <property type="entry name" value="MATE_tuaB_like"/>
    <property type="match status" value="1"/>
</dbReference>
<feature type="transmembrane region" description="Helical" evidence="7">
    <location>
        <begin position="360"/>
        <end position="380"/>
    </location>
</feature>
<gene>
    <name evidence="8" type="primary">wzxC</name>
</gene>
<evidence type="ECO:0000256" key="4">
    <source>
        <dbReference type="ARBA" id="ARBA00022692"/>
    </source>
</evidence>
<keyword evidence="6 7" id="KW-0472">Membrane</keyword>
<sequence length="494" mass="54746">MKNSNESDNLQSDKKSLYSGVAWYFFSNLFPAFSSLLIFSLASRIITPGDLGAVTLAATITTILTSICAVGFGDALIQLRNVEKKHYNTVFFICLISSMFIYFISSLIVEYYVAPTFDVVFKTVYPVIALKIIIDSCAIVPLSFLTRTMAFKSIAIRTMYCSIASIILCLPVLYFGGGVWAIVLSQLSTSVISYIILATSSNLTLRPIFDKSSFSELSRFGITTTFTKLVTSISIDNVIIGVYGSVTTLGIYAFSRRVFGSIADVLNNAIANVSYPLYASVQTKPSQLKNVFFKTTFFSTLLSLPAFTGLIIISPHLIPLIFGTQWIVAIPVIQVCCVIGFISCIGSLQMSLIKGLGNTAWILKYQIFQQITTALLVFLFARDGALVLILSIAIKTFIIWPYTVYYISRILGVTTFSYISNFIKPFTSVILMYLGCYVIDRELSGSNELWNVLSLIFSGVVIYCVFIFILARKEISESLTAIKKSKKPKVENYE</sequence>
<evidence type="ECO:0000256" key="1">
    <source>
        <dbReference type="ARBA" id="ARBA00004651"/>
    </source>
</evidence>
<name>A0A0N7KWE1_9ENTR</name>
<keyword evidence="5 7" id="KW-1133">Transmembrane helix</keyword>
<feature type="transmembrane region" description="Helical" evidence="7">
    <location>
        <begin position="89"/>
        <end position="112"/>
    </location>
</feature>
<keyword evidence="3" id="KW-1003">Cell membrane</keyword>
<feature type="transmembrane region" description="Helical" evidence="7">
    <location>
        <begin position="124"/>
        <end position="146"/>
    </location>
</feature>
<organism evidence="8">
    <name type="scientific">Klebsiella sp. 5281</name>
    <dbReference type="NCBI Taxonomy" id="1497820"/>
    <lineage>
        <taxon>Bacteria</taxon>
        <taxon>Pseudomonadati</taxon>
        <taxon>Pseudomonadota</taxon>
        <taxon>Gammaproteobacteria</taxon>
        <taxon>Enterobacterales</taxon>
        <taxon>Enterobacteriaceae</taxon>
        <taxon>Klebsiella/Raoultella group</taxon>
        <taxon>Klebsiella</taxon>
    </lineage>
</organism>
<accession>A0A0N7KWE1</accession>
<feature type="transmembrane region" description="Helical" evidence="7">
    <location>
        <begin position="419"/>
        <end position="440"/>
    </location>
</feature>
<reference evidence="8" key="1">
    <citation type="submission" date="2014-04" db="EMBL/GenBank/DDBJ databases">
        <authorList>
            <person name="Harrison E."/>
        </authorList>
    </citation>
    <scope>NUCLEOTIDE SEQUENCE</scope>
    <source>
        <strain evidence="8">5281</strain>
    </source>
</reference>
<dbReference type="InterPro" id="IPR050833">
    <property type="entry name" value="Poly_Biosynth_Transport"/>
</dbReference>
<comment type="similarity">
    <text evidence="2">Belongs to the polysaccharide synthase family.</text>
</comment>
<feature type="transmembrane region" description="Helical" evidence="7">
    <location>
        <begin position="21"/>
        <end position="42"/>
    </location>
</feature>
<reference evidence="8" key="2">
    <citation type="journal article" date="2015" name="Sci. Rep.">
        <title>Genetic analysis of capsular polysaccharide synthesis gene clusters in 79 capsular types of Klebsiella spp.</title>
        <authorList>
            <person name="Pan Y.J."/>
            <person name="Lin T.L."/>
            <person name="Chen C.T."/>
            <person name="Chen Y.Y."/>
            <person name="Hsieh P.F."/>
            <person name="Hsu C.R."/>
            <person name="Wu M.C."/>
            <person name="Wang J.T."/>
        </authorList>
    </citation>
    <scope>NUCLEOTIDE SEQUENCE</scope>
    <source>
        <strain evidence="8">5281</strain>
    </source>
</reference>
<evidence type="ECO:0000256" key="5">
    <source>
        <dbReference type="ARBA" id="ARBA00022989"/>
    </source>
</evidence>
<proteinExistence type="inferred from homology"/>
<evidence type="ECO:0000313" key="8">
    <source>
        <dbReference type="EMBL" id="BAT23865.1"/>
    </source>
</evidence>
<feature type="transmembrane region" description="Helical" evidence="7">
    <location>
        <begin position="326"/>
        <end position="348"/>
    </location>
</feature>
<evidence type="ECO:0000256" key="2">
    <source>
        <dbReference type="ARBA" id="ARBA00007430"/>
    </source>
</evidence>
<protein>
    <submittedName>
        <fullName evidence="8">Capsule repeat unit export</fullName>
    </submittedName>
</protein>
<feature type="transmembrane region" description="Helical" evidence="7">
    <location>
        <begin position="291"/>
        <end position="314"/>
    </location>
</feature>